<dbReference type="Gene3D" id="3.30.1360.40">
    <property type="match status" value="1"/>
</dbReference>
<dbReference type="PROSITE" id="PS50225">
    <property type="entry name" value="SOCS"/>
    <property type="match status" value="1"/>
</dbReference>
<comment type="pathway">
    <text evidence="1">Protein modification; protein ubiquitination.</text>
</comment>
<accession>A0AAW0Q0I7</accession>
<evidence type="ECO:0000313" key="5">
    <source>
        <dbReference type="EMBL" id="KAK7933778.1"/>
    </source>
</evidence>
<evidence type="ECO:0000256" key="2">
    <source>
        <dbReference type="ARBA" id="ARBA00020581"/>
    </source>
</evidence>
<proteinExistence type="predicted"/>
<dbReference type="InterPro" id="IPR036191">
    <property type="entry name" value="RRF_sf"/>
</dbReference>
<dbReference type="EMBL" id="JBBPFD010000003">
    <property type="protein sequence ID" value="KAK7933778.1"/>
    <property type="molecule type" value="Genomic_DNA"/>
</dbReference>
<dbReference type="InterPro" id="IPR001496">
    <property type="entry name" value="SOCS_box"/>
</dbReference>
<evidence type="ECO:0000256" key="1">
    <source>
        <dbReference type="ARBA" id="ARBA00004906"/>
    </source>
</evidence>
<gene>
    <name evidence="5" type="ORF">WMY93_004674</name>
</gene>
<dbReference type="Proteomes" id="UP001460270">
    <property type="component" value="Unassembled WGS sequence"/>
</dbReference>
<reference evidence="6" key="1">
    <citation type="submission" date="2024-04" db="EMBL/GenBank/DDBJ databases">
        <title>Salinicola lusitanus LLJ914,a marine bacterium isolated from the Okinawa Trough.</title>
        <authorList>
            <person name="Li J."/>
        </authorList>
    </citation>
    <scope>NUCLEOTIDE SEQUENCE [LARGE SCALE GENOMIC DNA]</scope>
</reference>
<protein>
    <recommendedName>
        <fullName evidence="2">Ribosome-recycling factor, mitochondrial</fullName>
    </recommendedName>
    <alternativeName>
        <fullName evidence="3">Ribosome-releasing factor, mitochondrial</fullName>
    </alternativeName>
</protein>
<evidence type="ECO:0000259" key="4">
    <source>
        <dbReference type="PROSITE" id="PS50225"/>
    </source>
</evidence>
<dbReference type="AlphaFoldDB" id="A0AAW0Q0I7"/>
<evidence type="ECO:0000256" key="3">
    <source>
        <dbReference type="ARBA" id="ARBA00033107"/>
    </source>
</evidence>
<dbReference type="SUPFAM" id="SSF55194">
    <property type="entry name" value="Ribosome recycling factor, RRF"/>
    <property type="match status" value="1"/>
</dbReference>
<sequence length="440" mass="49724">MYIHSTSRLWTGLAGVSGLPCYLSVLSQRSGADSGSRRFHTPLLVLHRLSMEHLNDCQLDHNSAQHNLQRFSQLHSYMRLGQATAAATRALRESSMNLNPEADGNLIKVPVPSESAPNFPLTVPLSDFHTRYTQVQQEPLRYKEGHESQAPVISLYTLRSALLTSTFAFPKRSRSLIGSGIGLDPNAECDDFRTLLEWLFVDIWSWLRSDKDLPKRFHDNVQCLRLLLRHGFRLQRCRPTQQTCLLLVTLQNFTRFFPLAELLLERGEEFTANQNTCVEENRGGHSAINLAIPRPSHCCCCYFSVLREALCRSVQHCSEAEVHALLDKANALLDLPIVDPAPLRFTVGKSLEREPGGSAVMLFIFTYVSRRLFLLFTQGAVREDQGAVWAVDAAPAPLQSLCCSYIRRRLLPWPLEPKIQTLPLPQLVKEMLMPLPLDQD</sequence>
<evidence type="ECO:0000313" key="6">
    <source>
        <dbReference type="Proteomes" id="UP001460270"/>
    </source>
</evidence>
<dbReference type="Pfam" id="PF07525">
    <property type="entry name" value="SOCS_box"/>
    <property type="match status" value="1"/>
</dbReference>
<organism evidence="5 6">
    <name type="scientific">Mugilogobius chulae</name>
    <name type="common">yellowstripe goby</name>
    <dbReference type="NCBI Taxonomy" id="88201"/>
    <lineage>
        <taxon>Eukaryota</taxon>
        <taxon>Metazoa</taxon>
        <taxon>Chordata</taxon>
        <taxon>Craniata</taxon>
        <taxon>Vertebrata</taxon>
        <taxon>Euteleostomi</taxon>
        <taxon>Actinopterygii</taxon>
        <taxon>Neopterygii</taxon>
        <taxon>Teleostei</taxon>
        <taxon>Neoteleostei</taxon>
        <taxon>Acanthomorphata</taxon>
        <taxon>Gobiaria</taxon>
        <taxon>Gobiiformes</taxon>
        <taxon>Gobioidei</taxon>
        <taxon>Gobiidae</taxon>
        <taxon>Gobionellinae</taxon>
        <taxon>Mugilogobius</taxon>
    </lineage>
</organism>
<comment type="caution">
    <text evidence="5">The sequence shown here is derived from an EMBL/GenBank/DDBJ whole genome shotgun (WGS) entry which is preliminary data.</text>
</comment>
<feature type="domain" description="SOCS box" evidence="4">
    <location>
        <begin position="395"/>
        <end position="438"/>
    </location>
</feature>
<name>A0AAW0Q0I7_9GOBI</name>
<keyword evidence="6" id="KW-1185">Reference proteome</keyword>